<comment type="caution">
    <text evidence="2">The sequence shown here is derived from an EMBL/GenBank/DDBJ whole genome shotgun (WGS) entry which is preliminary data.</text>
</comment>
<accession>A0ABT6CJS9</accession>
<keyword evidence="1" id="KW-0732">Signal</keyword>
<dbReference type="Pfam" id="PF12276">
    <property type="entry name" value="DUF3617"/>
    <property type="match status" value="1"/>
</dbReference>
<proteinExistence type="predicted"/>
<feature type="chain" id="PRO_5045093555" evidence="1">
    <location>
        <begin position="21"/>
        <end position="193"/>
    </location>
</feature>
<keyword evidence="3" id="KW-1185">Reference proteome</keyword>
<evidence type="ECO:0000313" key="3">
    <source>
        <dbReference type="Proteomes" id="UP001222770"/>
    </source>
</evidence>
<dbReference type="Proteomes" id="UP001222770">
    <property type="component" value="Unassembled WGS sequence"/>
</dbReference>
<evidence type="ECO:0000256" key="1">
    <source>
        <dbReference type="SAM" id="SignalP"/>
    </source>
</evidence>
<reference evidence="2 3" key="1">
    <citation type="submission" date="2023-03" db="EMBL/GenBank/DDBJ databases">
        <title>Novosphingobium cyanobacteriorum sp. nov., isolated from a eutrophic reservoir during the Microcystis bloom period.</title>
        <authorList>
            <person name="Kang M."/>
            <person name="Le V."/>
            <person name="Ko S.-R."/>
            <person name="Lee S.-A."/>
            <person name="Ahn C.-Y."/>
        </authorList>
    </citation>
    <scope>NUCLEOTIDE SEQUENCE [LARGE SCALE GENOMIC DNA]</scope>
    <source>
        <strain evidence="2 3">HBC54</strain>
    </source>
</reference>
<sequence>MPMRHAILPAAILSAALALSGCGEKSVEANNEKPSAVASKVAAANAAGAVHFNPGRWETTVKMVKLDADGMPPEAKQMMEKMMGQGHTVSSCMTKEEAEKPNGKFFGQADENCTYDHFSMGGGTLDAKLTCKAPQGSNVIAMKGTYTPETYTASMQMQVQGPNGKAMKMTMDMAAKRTGECTGKEDSEQMRPS</sequence>
<protein>
    <submittedName>
        <fullName evidence="2">DUF3617 domain-containing protein</fullName>
    </submittedName>
</protein>
<gene>
    <name evidence="2" type="ORF">POM99_13110</name>
</gene>
<dbReference type="EMBL" id="JAROCY010000012">
    <property type="protein sequence ID" value="MDF8334147.1"/>
    <property type="molecule type" value="Genomic_DNA"/>
</dbReference>
<organism evidence="2 3">
    <name type="scientific">Novosphingobium cyanobacteriorum</name>
    <dbReference type="NCBI Taxonomy" id="3024215"/>
    <lineage>
        <taxon>Bacteria</taxon>
        <taxon>Pseudomonadati</taxon>
        <taxon>Pseudomonadota</taxon>
        <taxon>Alphaproteobacteria</taxon>
        <taxon>Sphingomonadales</taxon>
        <taxon>Sphingomonadaceae</taxon>
        <taxon>Novosphingobium</taxon>
    </lineage>
</organism>
<dbReference type="InterPro" id="IPR022061">
    <property type="entry name" value="DUF3617"/>
</dbReference>
<dbReference type="PROSITE" id="PS51257">
    <property type="entry name" value="PROKAR_LIPOPROTEIN"/>
    <property type="match status" value="1"/>
</dbReference>
<name>A0ABT6CJS9_9SPHN</name>
<evidence type="ECO:0000313" key="2">
    <source>
        <dbReference type="EMBL" id="MDF8334147.1"/>
    </source>
</evidence>
<feature type="signal peptide" evidence="1">
    <location>
        <begin position="1"/>
        <end position="20"/>
    </location>
</feature>